<evidence type="ECO:0000313" key="1">
    <source>
        <dbReference type="EMBL" id="KAI0057170.1"/>
    </source>
</evidence>
<reference evidence="1" key="2">
    <citation type="journal article" date="2022" name="New Phytol.">
        <title>Evolutionary transition to the ectomycorrhizal habit in the genomes of a hyperdiverse lineage of mushroom-forming fungi.</title>
        <authorList>
            <person name="Looney B."/>
            <person name="Miyauchi S."/>
            <person name="Morin E."/>
            <person name="Drula E."/>
            <person name="Courty P.E."/>
            <person name="Kohler A."/>
            <person name="Kuo A."/>
            <person name="LaButti K."/>
            <person name="Pangilinan J."/>
            <person name="Lipzen A."/>
            <person name="Riley R."/>
            <person name="Andreopoulos W."/>
            <person name="He G."/>
            <person name="Johnson J."/>
            <person name="Nolan M."/>
            <person name="Tritt A."/>
            <person name="Barry K.W."/>
            <person name="Grigoriev I.V."/>
            <person name="Nagy L.G."/>
            <person name="Hibbett D."/>
            <person name="Henrissat B."/>
            <person name="Matheny P.B."/>
            <person name="Labbe J."/>
            <person name="Martin F.M."/>
        </authorList>
    </citation>
    <scope>NUCLEOTIDE SEQUENCE</scope>
    <source>
        <strain evidence="1">HHB10654</strain>
    </source>
</reference>
<protein>
    <submittedName>
        <fullName evidence="1">Uncharacterized protein</fullName>
    </submittedName>
</protein>
<keyword evidence="2" id="KW-1185">Reference proteome</keyword>
<gene>
    <name evidence="1" type="ORF">BV25DRAFT_1454040</name>
</gene>
<organism evidence="1 2">
    <name type="scientific">Artomyces pyxidatus</name>
    <dbReference type="NCBI Taxonomy" id="48021"/>
    <lineage>
        <taxon>Eukaryota</taxon>
        <taxon>Fungi</taxon>
        <taxon>Dikarya</taxon>
        <taxon>Basidiomycota</taxon>
        <taxon>Agaricomycotina</taxon>
        <taxon>Agaricomycetes</taxon>
        <taxon>Russulales</taxon>
        <taxon>Auriscalpiaceae</taxon>
        <taxon>Artomyces</taxon>
    </lineage>
</organism>
<evidence type="ECO:0000313" key="2">
    <source>
        <dbReference type="Proteomes" id="UP000814140"/>
    </source>
</evidence>
<name>A0ACB8SL61_9AGAM</name>
<accession>A0ACB8SL61</accession>
<dbReference type="EMBL" id="MU277251">
    <property type="protein sequence ID" value="KAI0057170.1"/>
    <property type="molecule type" value="Genomic_DNA"/>
</dbReference>
<comment type="caution">
    <text evidence="1">The sequence shown here is derived from an EMBL/GenBank/DDBJ whole genome shotgun (WGS) entry which is preliminary data.</text>
</comment>
<reference evidence="1" key="1">
    <citation type="submission" date="2021-03" db="EMBL/GenBank/DDBJ databases">
        <authorList>
            <consortium name="DOE Joint Genome Institute"/>
            <person name="Ahrendt S."/>
            <person name="Looney B.P."/>
            <person name="Miyauchi S."/>
            <person name="Morin E."/>
            <person name="Drula E."/>
            <person name="Courty P.E."/>
            <person name="Chicoki N."/>
            <person name="Fauchery L."/>
            <person name="Kohler A."/>
            <person name="Kuo A."/>
            <person name="Labutti K."/>
            <person name="Pangilinan J."/>
            <person name="Lipzen A."/>
            <person name="Riley R."/>
            <person name="Andreopoulos W."/>
            <person name="He G."/>
            <person name="Johnson J."/>
            <person name="Barry K.W."/>
            <person name="Grigoriev I.V."/>
            <person name="Nagy L."/>
            <person name="Hibbett D."/>
            <person name="Henrissat B."/>
            <person name="Matheny P.B."/>
            <person name="Labbe J."/>
            <person name="Martin F."/>
        </authorList>
    </citation>
    <scope>NUCLEOTIDE SEQUENCE</scope>
    <source>
        <strain evidence="1">HHB10654</strain>
    </source>
</reference>
<dbReference type="Proteomes" id="UP000814140">
    <property type="component" value="Unassembled WGS sequence"/>
</dbReference>
<proteinExistence type="predicted"/>
<sequence length="156" mass="17745">MSKDRLPREQAAFVHNGWQWPQRSCALASRRVCIVFAVRAGLLDGISAGRSARGRPWFEAAESTATLFPAPEAITGTRCRYGAPRLSRTPCRWLHRSPSLWFRSTIEFAAKKPRFNMHIAILHVNTCQAELAQVQEARGKKPTKSWYYIQLVYSNV</sequence>